<dbReference type="NCBIfam" id="TIGR01297">
    <property type="entry name" value="CDF"/>
    <property type="match status" value="1"/>
</dbReference>
<comment type="similarity">
    <text evidence="2">Belongs to the cation diffusion facilitator (CDF) transporter (TC 2.A.4) family.</text>
</comment>
<dbReference type="Proteomes" id="UP000050430">
    <property type="component" value="Unassembled WGS sequence"/>
</dbReference>
<sequence>MQSIRTQKSKPGEQALYRTALIITLCGNTLLVAIKWAAAYFSGSVALLADTANSASDVLYSLMMVLGIWMSQRPPDSSHPQGHSRFEPLVGLMITFSMTFAGYAAVRASIERFLEGGKAIELGLPTFVLLLAAGIKAGMFVWIRNIANKLHSPTLATTATDNLSDVLTSTAAFVGIAGSDFIHPLADPVAGILVALWIFRAAFMAARDNLGFLTGAGAPEELRQNLVAAAESVPGVMHVHHAITEYSGPRLVVDMHINVDGNMPLNQVHEICDQVIERLEEFPEVDRAYVHIEPEGWD</sequence>
<evidence type="ECO:0000256" key="1">
    <source>
        <dbReference type="ARBA" id="ARBA00004141"/>
    </source>
</evidence>
<evidence type="ECO:0000256" key="5">
    <source>
        <dbReference type="ARBA" id="ARBA00022989"/>
    </source>
</evidence>
<dbReference type="PANTHER" id="PTHR43840">
    <property type="entry name" value="MITOCHONDRIAL METAL TRANSPORTER 1-RELATED"/>
    <property type="match status" value="1"/>
</dbReference>
<feature type="transmembrane region" description="Helical" evidence="7">
    <location>
        <begin position="20"/>
        <end position="41"/>
    </location>
</feature>
<comment type="caution">
    <text evidence="10">The sequence shown here is derived from an EMBL/GenBank/DDBJ whole genome shotgun (WGS) entry which is preliminary data.</text>
</comment>
<keyword evidence="3" id="KW-0813">Transport</keyword>
<feature type="domain" description="Cation efflux protein transmembrane" evidence="8">
    <location>
        <begin position="21"/>
        <end position="210"/>
    </location>
</feature>
<evidence type="ECO:0000256" key="6">
    <source>
        <dbReference type="ARBA" id="ARBA00023136"/>
    </source>
</evidence>
<dbReference type="InterPro" id="IPR058533">
    <property type="entry name" value="Cation_efflux_TM"/>
</dbReference>
<dbReference type="Gene3D" id="3.30.70.1350">
    <property type="entry name" value="Cation efflux protein, cytoplasmic domain"/>
    <property type="match status" value="1"/>
</dbReference>
<dbReference type="InterPro" id="IPR050291">
    <property type="entry name" value="CDF_Transporter"/>
</dbReference>
<dbReference type="GO" id="GO:0008324">
    <property type="term" value="F:monoatomic cation transmembrane transporter activity"/>
    <property type="evidence" value="ECO:0007669"/>
    <property type="project" value="InterPro"/>
</dbReference>
<keyword evidence="4 7" id="KW-0812">Transmembrane</keyword>
<evidence type="ECO:0000256" key="2">
    <source>
        <dbReference type="ARBA" id="ARBA00008114"/>
    </source>
</evidence>
<evidence type="ECO:0000259" key="9">
    <source>
        <dbReference type="Pfam" id="PF16916"/>
    </source>
</evidence>
<dbReference type="Pfam" id="PF01545">
    <property type="entry name" value="Cation_efflux"/>
    <property type="match status" value="1"/>
</dbReference>
<dbReference type="InterPro" id="IPR002524">
    <property type="entry name" value="Cation_efflux"/>
</dbReference>
<feature type="transmembrane region" description="Helical" evidence="7">
    <location>
        <begin position="89"/>
        <end position="110"/>
    </location>
</feature>
<evidence type="ECO:0000256" key="3">
    <source>
        <dbReference type="ARBA" id="ARBA00022448"/>
    </source>
</evidence>
<dbReference type="Pfam" id="PF16916">
    <property type="entry name" value="ZT_dimer"/>
    <property type="match status" value="1"/>
</dbReference>
<keyword evidence="11" id="KW-1185">Reference proteome</keyword>
<dbReference type="GO" id="GO:0016020">
    <property type="term" value="C:membrane"/>
    <property type="evidence" value="ECO:0007669"/>
    <property type="project" value="UniProtKB-SubCell"/>
</dbReference>
<evidence type="ECO:0000313" key="10">
    <source>
        <dbReference type="EMBL" id="KPL70463.1"/>
    </source>
</evidence>
<comment type="subcellular location">
    <subcellularLocation>
        <location evidence="1">Membrane</location>
        <topology evidence="1">Multi-pass membrane protein</topology>
    </subcellularLocation>
</comment>
<keyword evidence="6 7" id="KW-0472">Membrane</keyword>
<gene>
    <name evidence="10" type="ORF">ADM99_15105</name>
</gene>
<evidence type="ECO:0000256" key="4">
    <source>
        <dbReference type="ARBA" id="ARBA00022692"/>
    </source>
</evidence>
<evidence type="ECO:0000256" key="7">
    <source>
        <dbReference type="SAM" id="Phobius"/>
    </source>
</evidence>
<dbReference type="EMBL" id="LGCK01000014">
    <property type="protein sequence ID" value="KPL70463.1"/>
    <property type="molecule type" value="Genomic_DNA"/>
</dbReference>
<reference evidence="10 11" key="1">
    <citation type="submission" date="2015-07" db="EMBL/GenBank/DDBJ databases">
        <title>Genome sequence of Leptolinea tardivitalis DSM 16556.</title>
        <authorList>
            <person name="Hemp J."/>
            <person name="Ward L.M."/>
            <person name="Pace L.A."/>
            <person name="Fischer W.W."/>
        </authorList>
    </citation>
    <scope>NUCLEOTIDE SEQUENCE [LARGE SCALE GENOMIC DNA]</scope>
    <source>
        <strain evidence="10 11">YMTK-2</strain>
    </source>
</reference>
<dbReference type="AlphaFoldDB" id="A0A0P6WL10"/>
<proteinExistence type="inferred from homology"/>
<organism evidence="10 11">
    <name type="scientific">Leptolinea tardivitalis</name>
    <dbReference type="NCBI Taxonomy" id="229920"/>
    <lineage>
        <taxon>Bacteria</taxon>
        <taxon>Bacillati</taxon>
        <taxon>Chloroflexota</taxon>
        <taxon>Anaerolineae</taxon>
        <taxon>Anaerolineales</taxon>
        <taxon>Anaerolineaceae</taxon>
        <taxon>Leptolinea</taxon>
    </lineage>
</organism>
<dbReference type="InterPro" id="IPR036837">
    <property type="entry name" value="Cation_efflux_CTD_sf"/>
</dbReference>
<dbReference type="InterPro" id="IPR027470">
    <property type="entry name" value="Cation_efflux_CTD"/>
</dbReference>
<dbReference type="PANTHER" id="PTHR43840:SF15">
    <property type="entry name" value="MITOCHONDRIAL METAL TRANSPORTER 1-RELATED"/>
    <property type="match status" value="1"/>
</dbReference>
<feature type="domain" description="Cation efflux protein cytoplasmic" evidence="9">
    <location>
        <begin position="219"/>
        <end position="295"/>
    </location>
</feature>
<dbReference type="RefSeq" id="WP_062422354.1">
    <property type="nucleotide sequence ID" value="NZ_BBYA01000010.1"/>
</dbReference>
<dbReference type="SUPFAM" id="SSF160240">
    <property type="entry name" value="Cation efflux protein cytoplasmic domain-like"/>
    <property type="match status" value="1"/>
</dbReference>
<feature type="transmembrane region" description="Helical" evidence="7">
    <location>
        <begin position="122"/>
        <end position="143"/>
    </location>
</feature>
<dbReference type="OrthoDB" id="9806522at2"/>
<protein>
    <submittedName>
        <fullName evidence="10">Cation transporter</fullName>
    </submittedName>
</protein>
<name>A0A0P6WL10_9CHLR</name>
<accession>A0A0P6WL10</accession>
<dbReference type="InterPro" id="IPR027469">
    <property type="entry name" value="Cation_efflux_TMD_sf"/>
</dbReference>
<dbReference type="Gene3D" id="1.20.1510.10">
    <property type="entry name" value="Cation efflux protein transmembrane domain"/>
    <property type="match status" value="1"/>
</dbReference>
<evidence type="ECO:0000313" key="11">
    <source>
        <dbReference type="Proteomes" id="UP000050430"/>
    </source>
</evidence>
<evidence type="ECO:0000259" key="8">
    <source>
        <dbReference type="Pfam" id="PF01545"/>
    </source>
</evidence>
<dbReference type="SUPFAM" id="SSF161111">
    <property type="entry name" value="Cation efflux protein transmembrane domain-like"/>
    <property type="match status" value="1"/>
</dbReference>
<dbReference type="STRING" id="229920.ADM99_15105"/>
<keyword evidence="5 7" id="KW-1133">Transmembrane helix</keyword>